<evidence type="ECO:0000313" key="2">
    <source>
        <dbReference type="Proteomes" id="UP000593573"/>
    </source>
</evidence>
<feature type="non-terminal residue" evidence="1">
    <location>
        <position position="18"/>
    </location>
</feature>
<comment type="caution">
    <text evidence="1">The sequence shown here is derived from an EMBL/GenBank/DDBJ whole genome shotgun (WGS) entry which is preliminary data.</text>
</comment>
<name>A0A7J8TVX8_9ROSI</name>
<sequence>MCQSLIESKFVEKGSRRV</sequence>
<dbReference type="AlphaFoldDB" id="A0A7J8TVX8"/>
<accession>A0A7J8TVX8</accession>
<evidence type="ECO:0000313" key="1">
    <source>
        <dbReference type="EMBL" id="MBA0642319.1"/>
    </source>
</evidence>
<proteinExistence type="predicted"/>
<protein>
    <submittedName>
        <fullName evidence="1">Uncharacterized protein</fullName>
    </submittedName>
</protein>
<organism evidence="1 2">
    <name type="scientific">Gossypium klotzschianum</name>
    <dbReference type="NCBI Taxonomy" id="34286"/>
    <lineage>
        <taxon>Eukaryota</taxon>
        <taxon>Viridiplantae</taxon>
        <taxon>Streptophyta</taxon>
        <taxon>Embryophyta</taxon>
        <taxon>Tracheophyta</taxon>
        <taxon>Spermatophyta</taxon>
        <taxon>Magnoliopsida</taxon>
        <taxon>eudicotyledons</taxon>
        <taxon>Gunneridae</taxon>
        <taxon>Pentapetalae</taxon>
        <taxon>rosids</taxon>
        <taxon>malvids</taxon>
        <taxon>Malvales</taxon>
        <taxon>Malvaceae</taxon>
        <taxon>Malvoideae</taxon>
        <taxon>Gossypium</taxon>
    </lineage>
</organism>
<dbReference type="EMBL" id="JABFAB010000002">
    <property type="protein sequence ID" value="MBA0642319.1"/>
    <property type="molecule type" value="Genomic_DNA"/>
</dbReference>
<keyword evidence="2" id="KW-1185">Reference proteome</keyword>
<gene>
    <name evidence="1" type="ORF">Goklo_026733</name>
</gene>
<dbReference type="Proteomes" id="UP000593573">
    <property type="component" value="Unassembled WGS sequence"/>
</dbReference>
<reference evidence="1 2" key="1">
    <citation type="journal article" date="2019" name="Genome Biol. Evol.">
        <title>Insights into the evolution of the New World diploid cottons (Gossypium, subgenus Houzingenia) based on genome sequencing.</title>
        <authorList>
            <person name="Grover C.E."/>
            <person name="Arick M.A. 2nd"/>
            <person name="Thrash A."/>
            <person name="Conover J.L."/>
            <person name="Sanders W.S."/>
            <person name="Peterson D.G."/>
            <person name="Frelichowski J.E."/>
            <person name="Scheffler J.A."/>
            <person name="Scheffler B.E."/>
            <person name="Wendel J.F."/>
        </authorList>
    </citation>
    <scope>NUCLEOTIDE SEQUENCE [LARGE SCALE GENOMIC DNA]</scope>
    <source>
        <strain evidence="1">57</strain>
        <tissue evidence="1">Leaf</tissue>
    </source>
</reference>